<protein>
    <submittedName>
        <fullName evidence="2">Uncharacterized protein</fullName>
    </submittedName>
</protein>
<sequence>MAALHSNAPILFVSTLSKTVAAGLWTGFVWGKGQMIENVTSAVYATS</sequence>
<proteinExistence type="predicted"/>
<geneLocation type="plasmid" evidence="1">
    <name>unnamed3</name>
</geneLocation>
<comment type="caution">
    <text evidence="2">The sequence shown here is derived from an EMBL/GenBank/DDBJ whole genome shotgun (WGS) entry which is preliminary data.</text>
</comment>
<reference evidence="1" key="2">
    <citation type="submission" date="2020-11" db="EMBL/GenBank/DDBJ databases">
        <title>Agrobacterium vitis strain K377 genome.</title>
        <authorList>
            <person name="Xi H."/>
        </authorList>
    </citation>
    <scope>NUCLEOTIDE SEQUENCE</scope>
    <source>
        <strain evidence="1">K377</strain>
        <plasmid evidence="1">unnamed3</plasmid>
    </source>
</reference>
<organism evidence="2 3">
    <name type="scientific">Agrobacterium vitis</name>
    <name type="common">Rhizobium vitis</name>
    <dbReference type="NCBI Taxonomy" id="373"/>
    <lineage>
        <taxon>Bacteria</taxon>
        <taxon>Pseudomonadati</taxon>
        <taxon>Pseudomonadota</taxon>
        <taxon>Alphaproteobacteria</taxon>
        <taxon>Hyphomicrobiales</taxon>
        <taxon>Rhizobiaceae</taxon>
        <taxon>Rhizobium/Agrobacterium group</taxon>
        <taxon>Agrobacterium</taxon>
    </lineage>
</organism>
<dbReference type="AlphaFoldDB" id="A0A6I4GZV3"/>
<dbReference type="Proteomes" id="UP000655037">
    <property type="component" value="Unassembled WGS sequence"/>
</dbReference>
<evidence type="ECO:0000313" key="1">
    <source>
        <dbReference type="EMBL" id="MBF2714348.1"/>
    </source>
</evidence>
<dbReference type="EMBL" id="JACXXJ020000004">
    <property type="protein sequence ID" value="MBF2714348.1"/>
    <property type="molecule type" value="Genomic_DNA"/>
</dbReference>
<dbReference type="Proteomes" id="UP000440716">
    <property type="component" value="Unassembled WGS sequence"/>
</dbReference>
<keyword evidence="1" id="KW-0614">Plasmid</keyword>
<dbReference type="RefSeq" id="WP_156538384.1">
    <property type="nucleotide sequence ID" value="NZ_JACXXJ020000004.1"/>
</dbReference>
<accession>A0A6I4GZV3</accession>
<reference evidence="2 3" key="1">
    <citation type="submission" date="2019-12" db="EMBL/GenBank/DDBJ databases">
        <title>Whole-genome sequencing of Allorhizobium vitis.</title>
        <authorList>
            <person name="Gan H.M."/>
            <person name="Szegedi E."/>
            <person name="Burr T."/>
            <person name="Savka M.A."/>
        </authorList>
    </citation>
    <scope>NUCLEOTIDE SEQUENCE [LARGE SCALE GENOMIC DNA]</scope>
    <source>
        <strain evidence="2 3">CG415</strain>
    </source>
</reference>
<gene>
    <name evidence="2" type="ORF">GOZ88_25020</name>
    <name evidence="1" type="ORF">IEI95_008915</name>
</gene>
<evidence type="ECO:0000313" key="3">
    <source>
        <dbReference type="Proteomes" id="UP000440716"/>
    </source>
</evidence>
<evidence type="ECO:0000313" key="2">
    <source>
        <dbReference type="EMBL" id="MVA59355.1"/>
    </source>
</evidence>
<dbReference type="EMBL" id="WPHU01000018">
    <property type="protein sequence ID" value="MVA59355.1"/>
    <property type="molecule type" value="Genomic_DNA"/>
</dbReference>
<name>A0A6I4GZV3_AGRVI</name>